<organism evidence="3 4">
    <name type="scientific">Georgenia alba</name>
    <dbReference type="NCBI Taxonomy" id="2233858"/>
    <lineage>
        <taxon>Bacteria</taxon>
        <taxon>Bacillati</taxon>
        <taxon>Actinomycetota</taxon>
        <taxon>Actinomycetes</taxon>
        <taxon>Micrococcales</taxon>
        <taxon>Bogoriellaceae</taxon>
        <taxon>Georgenia</taxon>
    </lineage>
</organism>
<feature type="transmembrane region" description="Helical" evidence="1">
    <location>
        <begin position="80"/>
        <end position="99"/>
    </location>
</feature>
<dbReference type="Gene3D" id="3.60.10.10">
    <property type="entry name" value="Endonuclease/exonuclease/phosphatase"/>
    <property type="match status" value="1"/>
</dbReference>
<feature type="domain" description="Endonuclease/exonuclease/phosphatase" evidence="2">
    <location>
        <begin position="129"/>
        <end position="335"/>
    </location>
</feature>
<dbReference type="Pfam" id="PF03372">
    <property type="entry name" value="Exo_endo_phos"/>
    <property type="match status" value="1"/>
</dbReference>
<dbReference type="EMBL" id="JBHTCQ010000001">
    <property type="protein sequence ID" value="MFC7404046.1"/>
    <property type="molecule type" value="Genomic_DNA"/>
</dbReference>
<proteinExistence type="predicted"/>
<name>A0ABW2Q4E8_9MICO</name>
<keyword evidence="3" id="KW-0378">Hydrolase</keyword>
<sequence>MRTLGWIVVAVLSVAAVLTLDPEWVGVVVPGWAGLTVTYPVNQVIALRALLAGVFGVIAVIMLVVGLVRKLGFRAGTHSLVLALVLALVGVGHFGYLWMRGIHNPAELGPDRGVRPADTGDGSVTVLALNTQGGASNADDVAAVAEETGADVLVLTETVPQLAEQIASFLTGDGESFQVFTAGDGQDAQGATAILVSETLGEYVGADGPDTRLGSVRAEPASGAGPVFVGVHTVPPVEDQHEQWLTDLETVSALCHDGADGLVLAGDLNATLDHAPLQDLGGCADAAVEAEVGGVSTWPTSLPELLGAPIDHVLLDSAAYETTQARVVETGDSDHRGLVVRVRPREG</sequence>
<dbReference type="RefSeq" id="WP_382391072.1">
    <property type="nucleotide sequence ID" value="NZ_JBHTCQ010000001.1"/>
</dbReference>
<evidence type="ECO:0000259" key="2">
    <source>
        <dbReference type="Pfam" id="PF03372"/>
    </source>
</evidence>
<accession>A0ABW2Q4E8</accession>
<keyword evidence="1" id="KW-0812">Transmembrane</keyword>
<evidence type="ECO:0000256" key="1">
    <source>
        <dbReference type="SAM" id="Phobius"/>
    </source>
</evidence>
<keyword evidence="3" id="KW-0540">Nuclease</keyword>
<dbReference type="InterPro" id="IPR036691">
    <property type="entry name" value="Endo/exonu/phosph_ase_sf"/>
</dbReference>
<dbReference type="Proteomes" id="UP001596455">
    <property type="component" value="Unassembled WGS sequence"/>
</dbReference>
<keyword evidence="3" id="KW-0255">Endonuclease</keyword>
<feature type="transmembrane region" description="Helical" evidence="1">
    <location>
        <begin position="43"/>
        <end position="68"/>
    </location>
</feature>
<dbReference type="GO" id="GO:0004519">
    <property type="term" value="F:endonuclease activity"/>
    <property type="evidence" value="ECO:0007669"/>
    <property type="project" value="UniProtKB-KW"/>
</dbReference>
<gene>
    <name evidence="3" type="ORF">ACFQQL_02910</name>
</gene>
<protein>
    <submittedName>
        <fullName evidence="3">Endonuclease/exonuclease/phosphatase family protein</fullName>
    </submittedName>
</protein>
<keyword evidence="4" id="KW-1185">Reference proteome</keyword>
<keyword evidence="1" id="KW-1133">Transmembrane helix</keyword>
<keyword evidence="1" id="KW-0472">Membrane</keyword>
<comment type="caution">
    <text evidence="3">The sequence shown here is derived from an EMBL/GenBank/DDBJ whole genome shotgun (WGS) entry which is preliminary data.</text>
</comment>
<reference evidence="4" key="1">
    <citation type="journal article" date="2019" name="Int. J. Syst. Evol. Microbiol.">
        <title>The Global Catalogue of Microorganisms (GCM) 10K type strain sequencing project: providing services to taxonomists for standard genome sequencing and annotation.</title>
        <authorList>
            <consortium name="The Broad Institute Genomics Platform"/>
            <consortium name="The Broad Institute Genome Sequencing Center for Infectious Disease"/>
            <person name="Wu L."/>
            <person name="Ma J."/>
        </authorList>
    </citation>
    <scope>NUCLEOTIDE SEQUENCE [LARGE SCALE GENOMIC DNA]</scope>
    <source>
        <strain evidence="4">JCM 1490</strain>
    </source>
</reference>
<evidence type="ECO:0000313" key="3">
    <source>
        <dbReference type="EMBL" id="MFC7404046.1"/>
    </source>
</evidence>
<dbReference type="SUPFAM" id="SSF56219">
    <property type="entry name" value="DNase I-like"/>
    <property type="match status" value="1"/>
</dbReference>
<dbReference type="InterPro" id="IPR005135">
    <property type="entry name" value="Endo/exonuclease/phosphatase"/>
</dbReference>
<evidence type="ECO:0000313" key="4">
    <source>
        <dbReference type="Proteomes" id="UP001596455"/>
    </source>
</evidence>